<sequence length="208" mass="22751">MNEVAATLARQIKALHVTTPGRPVIVAPFHYVSQYANMYVVEVLRELLGIPSISVVSGMPRDIYGIDSATIPNIRILYTFGDGDRNGLGLRFIRSVRRDGVAVLFADVPPYTLHKYPMETVGVSVLGRPARIHNGVFRLGAAANALLMPFYLTFEKGRFGARIFDPIDLKSDDAPQAVADLIGCALQENYESCIVAGHPAMYAFSPVK</sequence>
<keyword evidence="2" id="KW-1185">Reference proteome</keyword>
<name>A0A3N6MW41_9BURK</name>
<dbReference type="EMBL" id="RQIS01000027">
    <property type="protein sequence ID" value="RQH00582.1"/>
    <property type="molecule type" value="Genomic_DNA"/>
</dbReference>
<reference evidence="1 2" key="1">
    <citation type="submission" date="2018-11" db="EMBL/GenBank/DDBJ databases">
        <title>Paraburkholderia sp. DHOA04, isolated from soil.</title>
        <authorList>
            <person name="Gao Z.-H."/>
            <person name="Qiu L.-H."/>
            <person name="Fu J.-C."/>
        </authorList>
    </citation>
    <scope>NUCLEOTIDE SEQUENCE [LARGE SCALE GENOMIC DNA]</scope>
    <source>
        <strain evidence="1 2">DHOA04</strain>
    </source>
</reference>
<protein>
    <recommendedName>
        <fullName evidence="3">Lipid A biosynthesis lauroyl acyltransferase</fullName>
    </recommendedName>
</protein>
<organism evidence="1 2">
    <name type="scientific">Paraburkholderia dinghuensis</name>
    <dbReference type="NCBI Taxonomy" id="2305225"/>
    <lineage>
        <taxon>Bacteria</taxon>
        <taxon>Pseudomonadati</taxon>
        <taxon>Pseudomonadota</taxon>
        <taxon>Betaproteobacteria</taxon>
        <taxon>Burkholderiales</taxon>
        <taxon>Burkholderiaceae</taxon>
        <taxon>Paraburkholderia</taxon>
    </lineage>
</organism>
<evidence type="ECO:0008006" key="3">
    <source>
        <dbReference type="Google" id="ProtNLM"/>
    </source>
</evidence>
<dbReference type="AlphaFoldDB" id="A0A3N6MW41"/>
<comment type="caution">
    <text evidence="1">The sequence shown here is derived from an EMBL/GenBank/DDBJ whole genome shotgun (WGS) entry which is preliminary data.</text>
</comment>
<dbReference type="Proteomes" id="UP000272778">
    <property type="component" value="Unassembled WGS sequence"/>
</dbReference>
<evidence type="ECO:0000313" key="2">
    <source>
        <dbReference type="Proteomes" id="UP000272778"/>
    </source>
</evidence>
<accession>A0A3N6MW41</accession>
<gene>
    <name evidence="1" type="ORF">D1Y85_25125</name>
</gene>
<evidence type="ECO:0000313" key="1">
    <source>
        <dbReference type="EMBL" id="RQH00582.1"/>
    </source>
</evidence>
<dbReference type="OrthoDB" id="8990510at2"/>
<proteinExistence type="predicted"/>